<feature type="compositionally biased region" description="Low complexity" evidence="2">
    <location>
        <begin position="44"/>
        <end position="64"/>
    </location>
</feature>
<dbReference type="AlphaFoldDB" id="A0A6A6BVG7"/>
<dbReference type="RefSeq" id="XP_033402556.1">
    <property type="nucleotide sequence ID" value="XM_033536395.1"/>
</dbReference>
<evidence type="ECO:0008006" key="5">
    <source>
        <dbReference type="Google" id="ProtNLM"/>
    </source>
</evidence>
<keyword evidence="1" id="KW-0677">Repeat</keyword>
<feature type="compositionally biased region" description="Polar residues" evidence="2">
    <location>
        <begin position="108"/>
        <end position="117"/>
    </location>
</feature>
<organism evidence="3 4">
    <name type="scientific">Aplosporella prunicola CBS 121167</name>
    <dbReference type="NCBI Taxonomy" id="1176127"/>
    <lineage>
        <taxon>Eukaryota</taxon>
        <taxon>Fungi</taxon>
        <taxon>Dikarya</taxon>
        <taxon>Ascomycota</taxon>
        <taxon>Pezizomycotina</taxon>
        <taxon>Dothideomycetes</taxon>
        <taxon>Dothideomycetes incertae sedis</taxon>
        <taxon>Botryosphaeriales</taxon>
        <taxon>Aplosporellaceae</taxon>
        <taxon>Aplosporella</taxon>
    </lineage>
</organism>
<feature type="region of interest" description="Disordered" evidence="2">
    <location>
        <begin position="1"/>
        <end position="126"/>
    </location>
</feature>
<dbReference type="Proteomes" id="UP000799438">
    <property type="component" value="Unassembled WGS sequence"/>
</dbReference>
<protein>
    <recommendedName>
        <fullName evidence="5">HCP-like protein</fullName>
    </recommendedName>
</protein>
<proteinExistence type="predicted"/>
<evidence type="ECO:0000313" key="3">
    <source>
        <dbReference type="EMBL" id="KAF2146847.1"/>
    </source>
</evidence>
<feature type="region of interest" description="Disordered" evidence="2">
    <location>
        <begin position="509"/>
        <end position="539"/>
    </location>
</feature>
<dbReference type="EMBL" id="ML995475">
    <property type="protein sequence ID" value="KAF2146847.1"/>
    <property type="molecule type" value="Genomic_DNA"/>
</dbReference>
<dbReference type="OrthoDB" id="272077at2759"/>
<evidence type="ECO:0000313" key="4">
    <source>
        <dbReference type="Proteomes" id="UP000799438"/>
    </source>
</evidence>
<evidence type="ECO:0000256" key="1">
    <source>
        <dbReference type="ARBA" id="ARBA00022737"/>
    </source>
</evidence>
<dbReference type="PANTHER" id="PTHR46430:SF1">
    <property type="entry name" value="CHITIN SYNTHASE REGULATOR SKT5-RELATED"/>
    <property type="match status" value="1"/>
</dbReference>
<dbReference type="InterPro" id="IPR051726">
    <property type="entry name" value="Chitin_Synth_Reg"/>
</dbReference>
<dbReference type="InterPro" id="IPR011990">
    <property type="entry name" value="TPR-like_helical_dom_sf"/>
</dbReference>
<feature type="compositionally biased region" description="Low complexity" evidence="2">
    <location>
        <begin position="92"/>
        <end position="107"/>
    </location>
</feature>
<name>A0A6A6BVG7_9PEZI</name>
<keyword evidence="4" id="KW-1185">Reference proteome</keyword>
<accession>A0A6A6BVG7</accession>
<gene>
    <name evidence="3" type="ORF">K452DRAFT_219084</name>
</gene>
<evidence type="ECO:0000256" key="2">
    <source>
        <dbReference type="SAM" id="MobiDB-lite"/>
    </source>
</evidence>
<reference evidence="3" key="1">
    <citation type="journal article" date="2020" name="Stud. Mycol.">
        <title>101 Dothideomycetes genomes: a test case for predicting lifestyles and emergence of pathogens.</title>
        <authorList>
            <person name="Haridas S."/>
            <person name="Albert R."/>
            <person name="Binder M."/>
            <person name="Bloem J."/>
            <person name="Labutti K."/>
            <person name="Salamov A."/>
            <person name="Andreopoulos B."/>
            <person name="Baker S."/>
            <person name="Barry K."/>
            <person name="Bills G."/>
            <person name="Bluhm B."/>
            <person name="Cannon C."/>
            <person name="Castanera R."/>
            <person name="Culley D."/>
            <person name="Daum C."/>
            <person name="Ezra D."/>
            <person name="Gonzalez J."/>
            <person name="Henrissat B."/>
            <person name="Kuo A."/>
            <person name="Liang C."/>
            <person name="Lipzen A."/>
            <person name="Lutzoni F."/>
            <person name="Magnuson J."/>
            <person name="Mondo S."/>
            <person name="Nolan M."/>
            <person name="Ohm R."/>
            <person name="Pangilinan J."/>
            <person name="Park H.-J."/>
            <person name="Ramirez L."/>
            <person name="Alfaro M."/>
            <person name="Sun H."/>
            <person name="Tritt A."/>
            <person name="Yoshinaga Y."/>
            <person name="Zwiers L.-H."/>
            <person name="Turgeon B."/>
            <person name="Goodwin S."/>
            <person name="Spatafora J."/>
            <person name="Crous P."/>
            <person name="Grigoriev I."/>
        </authorList>
    </citation>
    <scope>NUCLEOTIDE SEQUENCE</scope>
    <source>
        <strain evidence="3">CBS 121167</strain>
    </source>
</reference>
<dbReference type="GeneID" id="54293891"/>
<dbReference type="SUPFAM" id="SSF81901">
    <property type="entry name" value="HCP-like"/>
    <property type="match status" value="1"/>
</dbReference>
<sequence>MPSFPNDGQGQEEEVVEPLHYFHQPYNPPSLKPKKKERVDKVKSTYSDSQGSSSGQSATRGSQSNLPLPRSNAPRPDSSLTLGSELGARGRSSMSQNLSPSPSDSPSTYGRSLSTNRRSPESRPVSYVDLLNNNPYNHQVAQPQDLTQSSLKHFVGSNVSLLDTKKTLEMYRANVKKTPDPAVQHEFANFLISAATALQANGQAGELDPEELIREARHILQKLADRSYPFAQYLLADGYASGFFNKGKEDQERAFPLFVAASKHGHSESSYRAALCYEHGWGCRKDPAKAVQFYRSSASKGHAGAATRIGKACFTGDMGLGKRYREGFTWLKRAAETADHQYRDAPYELGLLHEDGFFDERNQEIVFKQESYAAELYTKAAELGHPLALMKMGEAYEHGKMGCPRDPALSVHFYTGAAEQGFPEAMMALCAWYLVGAPPVLEKDEVEAYEWAKGAAELGLTKAEYAVGYFSEMGIGCRRDTLEANVWYIRAMDHGSDLAKKRLERIKNAASGGGAHASGSSETGKGSKKGKEDKDCVVM</sequence>
<feature type="compositionally biased region" description="Basic and acidic residues" evidence="2">
    <location>
        <begin position="529"/>
        <end position="539"/>
    </location>
</feature>
<dbReference type="SMART" id="SM00671">
    <property type="entry name" value="SEL1"/>
    <property type="match status" value="7"/>
</dbReference>
<dbReference type="Pfam" id="PF08238">
    <property type="entry name" value="Sel1"/>
    <property type="match status" value="7"/>
</dbReference>
<dbReference type="InterPro" id="IPR006597">
    <property type="entry name" value="Sel1-like"/>
</dbReference>
<dbReference type="Gene3D" id="1.25.40.10">
    <property type="entry name" value="Tetratricopeptide repeat domain"/>
    <property type="match status" value="2"/>
</dbReference>
<dbReference type="PANTHER" id="PTHR46430">
    <property type="entry name" value="PROTEIN SKT5-RELATED"/>
    <property type="match status" value="1"/>
</dbReference>